<evidence type="ECO:0000313" key="1">
    <source>
        <dbReference type="EMBL" id="MCY9518516.1"/>
    </source>
</evidence>
<evidence type="ECO:0000313" key="2">
    <source>
        <dbReference type="Proteomes" id="UP001207626"/>
    </source>
</evidence>
<dbReference type="EMBL" id="JAMDLW010000001">
    <property type="protein sequence ID" value="MCY9518516.1"/>
    <property type="molecule type" value="Genomic_DNA"/>
</dbReference>
<gene>
    <name evidence="1" type="ORF">M5X09_02360</name>
</gene>
<accession>A0ABT4DMR2</accession>
<sequence>MIYNQYHHYNSPTRAPFSNLIGQFYTIANPIPLMNGYVIPQSTRVFIHTVTYLPSGEESVTIVFPMQSGGTCVSGATKVNASQLLGSPVQTIQ</sequence>
<dbReference type="RefSeq" id="WP_087432975.1">
    <property type="nucleotide sequence ID" value="NZ_JAMDLV010000038.1"/>
</dbReference>
<dbReference type="Proteomes" id="UP001207626">
    <property type="component" value="Unassembled WGS sequence"/>
</dbReference>
<comment type="caution">
    <text evidence="1">The sequence shown here is derived from an EMBL/GenBank/DDBJ whole genome shotgun (WGS) entry which is preliminary data.</text>
</comment>
<protein>
    <submittedName>
        <fullName evidence="1">Uncharacterized protein</fullName>
    </submittedName>
</protein>
<organism evidence="1 2">
    <name type="scientific">Paenibacillus apiarius</name>
    <dbReference type="NCBI Taxonomy" id="46240"/>
    <lineage>
        <taxon>Bacteria</taxon>
        <taxon>Bacillati</taxon>
        <taxon>Bacillota</taxon>
        <taxon>Bacilli</taxon>
        <taxon>Bacillales</taxon>
        <taxon>Paenibacillaceae</taxon>
        <taxon>Paenibacillus</taxon>
    </lineage>
</organism>
<proteinExistence type="predicted"/>
<name>A0ABT4DMR2_9BACL</name>
<reference evidence="1 2" key="1">
    <citation type="submission" date="2022-05" db="EMBL/GenBank/DDBJ databases">
        <title>Genome Sequencing of Bee-Associated Microbes.</title>
        <authorList>
            <person name="Dunlap C."/>
        </authorList>
    </citation>
    <scope>NUCLEOTIDE SEQUENCE [LARGE SCALE GENOMIC DNA]</scope>
    <source>
        <strain evidence="1 2">NRRL NRS-1438</strain>
    </source>
</reference>
<keyword evidence="2" id="KW-1185">Reference proteome</keyword>